<comment type="function">
    <text evidence="9">Involved in coproporphyrin-dependent heme b biosynthesis. Catalyzes the decarboxylation of Fe-coproporphyrin III (coproheme) to heme b (protoheme IX), the last step of the pathway. The reaction occurs in a stepwise manner with a three-propionate intermediate.</text>
</comment>
<dbReference type="EC" id="1.3.98.5" evidence="8 9"/>
<dbReference type="GeneID" id="67388529"/>
<organism evidence="10 11">
    <name type="scientific">Tropheryma whipplei (strain Twist)</name>
    <name type="common">Whipple's bacillus</name>
    <dbReference type="NCBI Taxonomy" id="203267"/>
    <lineage>
        <taxon>Bacteria</taxon>
        <taxon>Bacillati</taxon>
        <taxon>Actinomycetota</taxon>
        <taxon>Actinomycetes</taxon>
        <taxon>Micrococcales</taxon>
        <taxon>Tropherymataceae</taxon>
        <taxon>Tropheryma</taxon>
    </lineage>
</organism>
<evidence type="ECO:0000256" key="1">
    <source>
        <dbReference type="ARBA" id="ARBA00014413"/>
    </source>
</evidence>
<dbReference type="AlphaFoldDB" id="Q83FJ1"/>
<evidence type="ECO:0000313" key="10">
    <source>
        <dbReference type="EMBL" id="AAO44831.1"/>
    </source>
</evidence>
<feature type="active site" evidence="9">
    <location>
        <position position="116"/>
    </location>
</feature>
<dbReference type="eggNOG" id="COG3253">
    <property type="taxonomic scope" value="Bacteria"/>
</dbReference>
<dbReference type="SUPFAM" id="SSF54909">
    <property type="entry name" value="Dimeric alpha+beta barrel"/>
    <property type="match status" value="1"/>
</dbReference>
<protein>
    <recommendedName>
        <fullName evidence="1 9">Coproheme decarboxylase</fullName>
        <ecNumber evidence="8 9">1.3.98.5</ecNumber>
    </recommendedName>
    <alternativeName>
        <fullName evidence="5 9">Coproheme III oxidative decarboxylase</fullName>
    </alternativeName>
    <alternativeName>
        <fullName evidence="6 9">Hydrogen peroxide-dependent heme synthase</fullName>
    </alternativeName>
</protein>
<dbReference type="HOGENOM" id="CLU_076582_1_0_11"/>
<dbReference type="PANTHER" id="PTHR36843:SF1">
    <property type="entry name" value="COPROHEME DECARBOXYLASE"/>
    <property type="match status" value="1"/>
</dbReference>
<dbReference type="KEGG" id="twh:TWT_734"/>
<dbReference type="Gene3D" id="3.30.70.1030">
    <property type="entry name" value="Apc35880, domain 1"/>
    <property type="match status" value="1"/>
</dbReference>
<name>Q83FJ1_TROWT</name>
<comment type="catalytic activity">
    <reaction evidence="9">
        <text>Fe-coproporphyrin III + H2O2 + H(+) = harderoheme III + CO2 + 2 H2O</text>
        <dbReference type="Rhea" id="RHEA:57940"/>
        <dbReference type="ChEBI" id="CHEBI:15377"/>
        <dbReference type="ChEBI" id="CHEBI:15378"/>
        <dbReference type="ChEBI" id="CHEBI:16240"/>
        <dbReference type="ChEBI" id="CHEBI:16526"/>
        <dbReference type="ChEBI" id="CHEBI:68438"/>
        <dbReference type="ChEBI" id="CHEBI:142463"/>
    </reaction>
</comment>
<keyword evidence="3 9" id="KW-0479">Metal-binding</keyword>
<evidence type="ECO:0000313" key="11">
    <source>
        <dbReference type="Proteomes" id="UP000002200"/>
    </source>
</evidence>
<dbReference type="GO" id="GO:0046872">
    <property type="term" value="F:metal ion binding"/>
    <property type="evidence" value="ECO:0007669"/>
    <property type="project" value="UniProtKB-KW"/>
</dbReference>
<comment type="catalytic activity">
    <reaction evidence="7">
        <text>Fe-coproporphyrin III + 2 H2O2 + 2 H(+) = heme b + 2 CO2 + 4 H2O</text>
        <dbReference type="Rhea" id="RHEA:56516"/>
        <dbReference type="ChEBI" id="CHEBI:15377"/>
        <dbReference type="ChEBI" id="CHEBI:15378"/>
        <dbReference type="ChEBI" id="CHEBI:16240"/>
        <dbReference type="ChEBI" id="CHEBI:16526"/>
        <dbReference type="ChEBI" id="CHEBI:60344"/>
        <dbReference type="ChEBI" id="CHEBI:68438"/>
        <dbReference type="EC" id="1.3.98.5"/>
    </reaction>
    <physiologicalReaction direction="left-to-right" evidence="7">
        <dbReference type="Rhea" id="RHEA:56517"/>
    </physiologicalReaction>
</comment>
<dbReference type="GO" id="GO:0020037">
    <property type="term" value="F:heme binding"/>
    <property type="evidence" value="ECO:0007669"/>
    <property type="project" value="InterPro"/>
</dbReference>
<keyword evidence="11" id="KW-1185">Reference proteome</keyword>
<comment type="catalytic activity">
    <reaction evidence="9">
        <text>harderoheme III + H2O2 + H(+) = heme b + CO2 + 2 H2O</text>
        <dbReference type="Rhea" id="RHEA:57944"/>
        <dbReference type="ChEBI" id="CHEBI:15377"/>
        <dbReference type="ChEBI" id="CHEBI:15378"/>
        <dbReference type="ChEBI" id="CHEBI:16240"/>
        <dbReference type="ChEBI" id="CHEBI:16526"/>
        <dbReference type="ChEBI" id="CHEBI:60344"/>
        <dbReference type="ChEBI" id="CHEBI:142463"/>
    </reaction>
</comment>
<dbReference type="STRING" id="203267.TWT_734"/>
<dbReference type="InterPro" id="IPR011008">
    <property type="entry name" value="Dimeric_a/b-barrel"/>
</dbReference>
<evidence type="ECO:0000256" key="7">
    <source>
        <dbReference type="ARBA" id="ARBA00049896"/>
    </source>
</evidence>
<feature type="binding site" description="axial binding residue" evidence="9">
    <location>
        <position position="139"/>
    </location>
    <ligand>
        <name>Fe-coproporphyrin III</name>
        <dbReference type="ChEBI" id="CHEBI:68438"/>
    </ligand>
    <ligandPart>
        <name>Fe</name>
        <dbReference type="ChEBI" id="CHEBI:18248"/>
    </ligandPart>
</feature>
<reference evidence="10 11" key="1">
    <citation type="journal article" date="2003" name="Genome Res.">
        <title>Tropheryma whipplei twist: a human pathogenic Actinobacteria with a reduced genome.</title>
        <authorList>
            <person name="Raoult D."/>
            <person name="Ogata H."/>
            <person name="Audic S."/>
            <person name="Robert C."/>
            <person name="Suhre K."/>
            <person name="Drancourt M."/>
            <person name="Claverie J.-M."/>
        </authorList>
    </citation>
    <scope>NUCLEOTIDE SEQUENCE [LARGE SCALE GENOMIC DNA]</scope>
    <source>
        <strain evidence="10 11">Twist</strain>
    </source>
</reference>
<evidence type="ECO:0000256" key="3">
    <source>
        <dbReference type="ARBA" id="ARBA00022723"/>
    </source>
</evidence>
<evidence type="ECO:0000256" key="6">
    <source>
        <dbReference type="ARBA" id="ARBA00030236"/>
    </source>
</evidence>
<dbReference type="GO" id="GO:0016634">
    <property type="term" value="F:oxidoreductase activity, acting on the CH-CH group of donors, oxygen as acceptor"/>
    <property type="evidence" value="ECO:0007669"/>
    <property type="project" value="UniProtKB-UniRule"/>
</dbReference>
<dbReference type="RefSeq" id="WP_011096685.1">
    <property type="nucleotide sequence ID" value="NC_004572.3"/>
</dbReference>
<dbReference type="Pfam" id="PF06778">
    <property type="entry name" value="Chlor_dismutase"/>
    <property type="match status" value="1"/>
</dbReference>
<dbReference type="HAMAP" id="MF_02244">
    <property type="entry name" value="Coproheme_decarbox_2"/>
    <property type="match status" value="1"/>
</dbReference>
<keyword evidence="9" id="KW-0560">Oxidoreductase</keyword>
<evidence type="ECO:0000256" key="5">
    <source>
        <dbReference type="ARBA" id="ARBA00029882"/>
    </source>
</evidence>
<dbReference type="GO" id="GO:0006785">
    <property type="term" value="P:heme B biosynthetic process"/>
    <property type="evidence" value="ECO:0007669"/>
    <property type="project" value="UniProtKB-UniRule"/>
</dbReference>
<evidence type="ECO:0000256" key="2">
    <source>
        <dbReference type="ARBA" id="ARBA00022617"/>
    </source>
</evidence>
<dbReference type="EMBL" id="AE014184">
    <property type="protein sequence ID" value="AAO44831.1"/>
    <property type="molecule type" value="Genomic_DNA"/>
</dbReference>
<proteinExistence type="inferred from homology"/>
<dbReference type="OrthoDB" id="9773646at2"/>
<dbReference type="InterPro" id="IPR010644">
    <property type="entry name" value="ChdC/CLD"/>
</dbReference>
<evidence type="ECO:0000256" key="4">
    <source>
        <dbReference type="ARBA" id="ARBA00023004"/>
    </source>
</evidence>
<keyword evidence="9" id="KW-0350">Heme biosynthesis</keyword>
<comment type="pathway">
    <text evidence="9">Porphyrin-containing compound metabolism; protoheme biosynthesis.</text>
</comment>
<sequence length="215" mass="24299">MLGAHYALFVVYKNCESGVNAGSVAGPLGDYFSSSAVVLRGVYDPSAMSADANLMLWLHSESAVDLQKAFRYLGKVFCNMRVLWSAMGVHRDAEFNKSHVPAFISGEPPKDWLTIYPFVRTPEWYLIPDEERKDMLAEHGDRARAFMSVKPNTLAAFSLGNYEWLLPMESDSLIDLVDLMRALRYTRARRYVLLETPFYTGRRIGIADVQEVLST</sequence>
<evidence type="ECO:0000256" key="9">
    <source>
        <dbReference type="HAMAP-Rule" id="MF_02244"/>
    </source>
</evidence>
<keyword evidence="2 9" id="KW-0349">Heme</keyword>
<dbReference type="Proteomes" id="UP000002200">
    <property type="component" value="Chromosome"/>
</dbReference>
<dbReference type="NCBIfam" id="NF042928">
    <property type="entry name" value="HemQ_actino"/>
    <property type="match status" value="1"/>
</dbReference>
<comment type="cofactor">
    <cofactor evidence="9">
        <name>Fe-coproporphyrin III</name>
        <dbReference type="ChEBI" id="CHEBI:68438"/>
    </cofactor>
    <text evidence="9">Fe-coproporphyrin III acts as both substrate and redox cofactor.</text>
</comment>
<accession>Q83FJ1</accession>
<evidence type="ECO:0000256" key="8">
    <source>
        <dbReference type="ARBA" id="ARBA00050019"/>
    </source>
</evidence>
<comment type="similarity">
    <text evidence="9">Belongs to the ChdC family. Type 2 subfamily.</text>
</comment>
<gene>
    <name evidence="9" type="primary">chdC</name>
    <name evidence="10" type="ordered locus">TWT_734</name>
</gene>
<keyword evidence="4 9" id="KW-0408">Iron</keyword>
<dbReference type="PANTHER" id="PTHR36843">
    <property type="entry name" value="HEME-DEPENDENT PEROXIDASE YWFI-RELATED"/>
    <property type="match status" value="1"/>
</dbReference>